<reference evidence="4 5" key="1">
    <citation type="submission" date="2016-05" db="EMBL/GenBank/DDBJ databases">
        <title>Genome sequencing reveals origins of a unique bacterial endosymbiosis in the earliest lineages of terrestrial Fungi.</title>
        <authorList>
            <consortium name="DOE Joint Genome Institute"/>
            <person name="Uehling J."/>
            <person name="Gryganskyi A."/>
            <person name="Hameed K."/>
            <person name="Tschaplinski T."/>
            <person name="Misztal P."/>
            <person name="Wu S."/>
            <person name="Desiro A."/>
            <person name="Vande Pol N."/>
            <person name="Du Z.-Y."/>
            <person name="Zienkiewicz A."/>
            <person name="Zienkiewicz K."/>
            <person name="Morin E."/>
            <person name="Tisserant E."/>
            <person name="Splivallo R."/>
            <person name="Hainaut M."/>
            <person name="Henrissat B."/>
            <person name="Ohm R."/>
            <person name="Kuo A."/>
            <person name="Yan J."/>
            <person name="Lipzen A."/>
            <person name="Nolan M."/>
            <person name="Labutti K."/>
            <person name="Barry K."/>
            <person name="Goldstein A."/>
            <person name="Labbe J."/>
            <person name="Schadt C."/>
            <person name="Tuskan G."/>
            <person name="Grigoriev I."/>
            <person name="Martin F."/>
            <person name="Vilgalys R."/>
            <person name="Bonito G."/>
        </authorList>
    </citation>
    <scope>NUCLEOTIDE SEQUENCE [LARGE SCALE GENOMIC DNA]</scope>
    <source>
        <strain evidence="4 5">AG-77</strain>
    </source>
</reference>
<organism evidence="4 5">
    <name type="scientific">Linnemannia elongata AG-77</name>
    <dbReference type="NCBI Taxonomy" id="1314771"/>
    <lineage>
        <taxon>Eukaryota</taxon>
        <taxon>Fungi</taxon>
        <taxon>Fungi incertae sedis</taxon>
        <taxon>Mucoromycota</taxon>
        <taxon>Mortierellomycotina</taxon>
        <taxon>Mortierellomycetes</taxon>
        <taxon>Mortierellales</taxon>
        <taxon>Mortierellaceae</taxon>
        <taxon>Linnemannia</taxon>
    </lineage>
</organism>
<evidence type="ECO:0000313" key="5">
    <source>
        <dbReference type="Proteomes" id="UP000078512"/>
    </source>
</evidence>
<dbReference type="OrthoDB" id="2430862at2759"/>
<feature type="region of interest" description="Disordered" evidence="1">
    <location>
        <begin position="182"/>
        <end position="201"/>
    </location>
</feature>
<keyword evidence="3" id="KW-0732">Signal</keyword>
<feature type="region of interest" description="Disordered" evidence="1">
    <location>
        <begin position="20"/>
        <end position="51"/>
    </location>
</feature>
<keyword evidence="2" id="KW-0472">Membrane</keyword>
<keyword evidence="2" id="KW-0812">Transmembrane</keyword>
<feature type="compositionally biased region" description="Low complexity" evidence="1">
    <location>
        <begin position="31"/>
        <end position="42"/>
    </location>
</feature>
<keyword evidence="5" id="KW-1185">Reference proteome</keyword>
<evidence type="ECO:0000313" key="4">
    <source>
        <dbReference type="EMBL" id="OAQ28077.1"/>
    </source>
</evidence>
<dbReference type="EMBL" id="KV442051">
    <property type="protein sequence ID" value="OAQ28077.1"/>
    <property type="molecule type" value="Genomic_DNA"/>
</dbReference>
<feature type="chain" id="PRO_5008276211" evidence="3">
    <location>
        <begin position="22"/>
        <end position="223"/>
    </location>
</feature>
<sequence>MRYTSLILALAVIATTTLAEAQPAPPPPTTTTPAASGNGATASDPPTPNFPIQTFESTPCTQCTFASIPKEASCASLVPVDMQQLQAAFTPTSVNINAIITAVNGNPAIKNCVCHWTTGTFNQTTGGAAASCLTIEPSVPGPVPTITAGGGAPCNATDAALAEGKFGMLAALIHCDAVVSHSTGRPKDAEPTPGSSSSSSAGVVGVGMVVSVGAIVLALVTAL</sequence>
<evidence type="ECO:0000256" key="2">
    <source>
        <dbReference type="SAM" id="Phobius"/>
    </source>
</evidence>
<evidence type="ECO:0000256" key="1">
    <source>
        <dbReference type="SAM" id="MobiDB-lite"/>
    </source>
</evidence>
<accession>A0A197JS20</accession>
<protein>
    <submittedName>
        <fullName evidence="4">Uncharacterized protein</fullName>
    </submittedName>
</protein>
<keyword evidence="2" id="KW-1133">Transmembrane helix</keyword>
<proteinExistence type="predicted"/>
<dbReference type="AlphaFoldDB" id="A0A197JS20"/>
<evidence type="ECO:0000256" key="3">
    <source>
        <dbReference type="SAM" id="SignalP"/>
    </source>
</evidence>
<dbReference type="Proteomes" id="UP000078512">
    <property type="component" value="Unassembled WGS sequence"/>
</dbReference>
<feature type="signal peptide" evidence="3">
    <location>
        <begin position="1"/>
        <end position="21"/>
    </location>
</feature>
<gene>
    <name evidence="4" type="ORF">K457DRAFT_126904</name>
</gene>
<feature type="transmembrane region" description="Helical" evidence="2">
    <location>
        <begin position="201"/>
        <end position="222"/>
    </location>
</feature>
<name>A0A197JS20_9FUNG</name>